<dbReference type="GO" id="GO:0009279">
    <property type="term" value="C:cell outer membrane"/>
    <property type="evidence" value="ECO:0007669"/>
    <property type="project" value="TreeGrafter"/>
</dbReference>
<gene>
    <name evidence="5" type="ORF">MNB_SM-4-1305</name>
</gene>
<evidence type="ECO:0000259" key="4">
    <source>
        <dbReference type="Pfam" id="PF03968"/>
    </source>
</evidence>
<keyword evidence="2" id="KW-0732">Signal</keyword>
<dbReference type="InterPro" id="IPR014340">
    <property type="entry name" value="LptA"/>
</dbReference>
<dbReference type="InterPro" id="IPR005653">
    <property type="entry name" value="OstA-like_N"/>
</dbReference>
<evidence type="ECO:0000256" key="3">
    <source>
        <dbReference type="ARBA" id="ARBA00022764"/>
    </source>
</evidence>
<accession>A0A1W1B9T0</accession>
<name>A0A1W1B9T0_9ZZZZ</name>
<evidence type="ECO:0000313" key="5">
    <source>
        <dbReference type="EMBL" id="SFV50333.1"/>
    </source>
</evidence>
<dbReference type="AlphaFoldDB" id="A0A1W1B9T0"/>
<evidence type="ECO:0000256" key="1">
    <source>
        <dbReference type="ARBA" id="ARBA00022448"/>
    </source>
</evidence>
<protein>
    <submittedName>
        <fullName evidence="5">OstA family organic solvent tolerance protein</fullName>
    </submittedName>
</protein>
<keyword evidence="1" id="KW-0813">Transport</keyword>
<dbReference type="GO" id="GO:0017089">
    <property type="term" value="F:glycolipid transfer activity"/>
    <property type="evidence" value="ECO:0007669"/>
    <property type="project" value="TreeGrafter"/>
</dbReference>
<feature type="domain" description="Organic solvent tolerance-like N-terminal" evidence="4">
    <location>
        <begin position="22"/>
        <end position="132"/>
    </location>
</feature>
<organism evidence="5">
    <name type="scientific">hydrothermal vent metagenome</name>
    <dbReference type="NCBI Taxonomy" id="652676"/>
    <lineage>
        <taxon>unclassified sequences</taxon>
        <taxon>metagenomes</taxon>
        <taxon>ecological metagenomes</taxon>
    </lineage>
</organism>
<dbReference type="GO" id="GO:0030288">
    <property type="term" value="C:outer membrane-bounded periplasmic space"/>
    <property type="evidence" value="ECO:0007669"/>
    <property type="project" value="TreeGrafter"/>
</dbReference>
<dbReference type="InterPro" id="IPR052037">
    <property type="entry name" value="LPS_export_LptA"/>
</dbReference>
<dbReference type="PANTHER" id="PTHR36504:SF1">
    <property type="entry name" value="LIPOPOLYSACCHARIDE EXPORT SYSTEM PROTEIN LPTA"/>
    <property type="match status" value="1"/>
</dbReference>
<dbReference type="Gene3D" id="2.60.450.10">
    <property type="entry name" value="Lipopolysaccharide (LPS) transport protein A like domain"/>
    <property type="match status" value="1"/>
</dbReference>
<keyword evidence="3" id="KW-0574">Periplasm</keyword>
<dbReference type="NCBIfam" id="TIGR03002">
    <property type="entry name" value="outer_YhbN_LptA"/>
    <property type="match status" value="1"/>
</dbReference>
<dbReference type="Pfam" id="PF03968">
    <property type="entry name" value="LptD_N"/>
    <property type="match status" value="1"/>
</dbReference>
<dbReference type="PANTHER" id="PTHR36504">
    <property type="entry name" value="LIPOPOLYSACCHARIDE EXPORT SYSTEM PROTEIN LPTA"/>
    <property type="match status" value="1"/>
</dbReference>
<dbReference type="GO" id="GO:0001530">
    <property type="term" value="F:lipopolysaccharide binding"/>
    <property type="evidence" value="ECO:0007669"/>
    <property type="project" value="InterPro"/>
</dbReference>
<dbReference type="EMBL" id="FPHF01000007">
    <property type="protein sequence ID" value="SFV50333.1"/>
    <property type="molecule type" value="Genomic_DNA"/>
</dbReference>
<reference evidence="5" key="1">
    <citation type="submission" date="2016-10" db="EMBL/GenBank/DDBJ databases">
        <authorList>
            <person name="de Groot N.N."/>
        </authorList>
    </citation>
    <scope>NUCLEOTIDE SEQUENCE</scope>
</reference>
<sequence>MRYIFIITIFFSSFLFSQELKIIADAFDTDQAKGISIFQGHVNIIKKNDELNASKVTIYTDEKNQPTKFIALGNVSFKILTKEGARYRGTAGRVVYLPEKSEYYFYTNVCLKQIDKKKEIQGDEVILNTITGQARAKGLKKEPVIMIFNIADDATQEEKK</sequence>
<evidence type="ECO:0000256" key="2">
    <source>
        <dbReference type="ARBA" id="ARBA00022729"/>
    </source>
</evidence>
<dbReference type="GO" id="GO:0015920">
    <property type="term" value="P:lipopolysaccharide transport"/>
    <property type="evidence" value="ECO:0007669"/>
    <property type="project" value="InterPro"/>
</dbReference>
<proteinExistence type="predicted"/>